<keyword evidence="4" id="KW-1185">Reference proteome</keyword>
<dbReference type="EMBL" id="GL883008">
    <property type="protein sequence ID" value="EGG23436.1"/>
    <property type="molecule type" value="Genomic_DNA"/>
</dbReference>
<dbReference type="InterPro" id="IPR036427">
    <property type="entry name" value="Bromodomain-like_sf"/>
</dbReference>
<dbReference type="KEGG" id="dfa:DFA_05568"/>
<evidence type="ECO:0000313" key="3">
    <source>
        <dbReference type="EMBL" id="EGG23436.1"/>
    </source>
</evidence>
<evidence type="ECO:0000313" key="4">
    <source>
        <dbReference type="Proteomes" id="UP000007797"/>
    </source>
</evidence>
<sequence>MDKKGTTPMEESLYDDLCQYFTENSKKRKNSIINKYIGSVVTRWVVGRVYKMVKGTLCYVTEEEGYFWLSMDRDLEEFECEYCMKHWPEVKVNNQSVNSILFSLYSMADTNGIDVHINHVQPLCEWDDPWELRDLDGAIAKLHVSVTEAFKNLPIRDYFGNGLENMKEYYDTTKNPISINVIRNHVSKRPMMTVTDIMGYLVTMAMNATRFNPLDQHSQNAATILEHYANHDDDNLRNDHVKTTVATILKHFKDFRQKMINQVKNNNNDIDDNNNNNNYINNVNNNSENNYNKKRKSEDQDEYHHLDSMNGTEYSNEYSSFKRPLRFKAVKEMMLHESLVQPFLDEVGSLVQRILILLYTPSRLAPHRKINTITRNLGFLIVIPVYLARALFQSCSWYRKNVTNLYFRTLNKEEDQQELVSLKAKVHNIFMRYYDSSTQIIEDSIRSSDLERNSEDNSVENNHNSPSPTISPQDNPINLHFFKSPFQDLNQSNEKINYQYANNNNNNAQFYSSPTHNSYNVNNNNNLNQSNSSSSDSLNNQYKTIVFGKNNSFDNHLLHFSPQLKSKTTELLNDNSINNSIDINQNNIYNDVEDDDNENNNNIESSQDTNHDEDDDDNETNNNLENSQDNNNNIYNDDEEDDNETNNNIESSQGTNHNNDNEDDDNETNKIENSQDNNNNNNSNDDNEDDDIGTNSMEINNDIDVINDNNNNTQNGHHDYNIEINCNTNNNDDDDDDHNETNNNMEIGQDTNNSNDNETNNNMEISQDTNNEDVGNDDCNNNLENGHQDNNMEIKQNNHENMEIGQDCYTNNIENSPKVENSQQQQQQPKRNGTEYIATILFNMGTAISNLSDKFDILEQRLNSMESRIKDLSK</sequence>
<feature type="compositionally biased region" description="Low complexity" evidence="2">
    <location>
        <begin position="672"/>
        <end position="684"/>
    </location>
</feature>
<dbReference type="GeneID" id="14875000"/>
<feature type="region of interest" description="Disordered" evidence="2">
    <location>
        <begin position="589"/>
        <end position="777"/>
    </location>
</feature>
<feature type="compositionally biased region" description="Low complexity" evidence="2">
    <location>
        <begin position="517"/>
        <end position="537"/>
    </location>
</feature>
<feature type="region of interest" description="Disordered" evidence="2">
    <location>
        <begin position="448"/>
        <end position="474"/>
    </location>
</feature>
<dbReference type="OMA" id="YNIEINC"/>
<organism evidence="3 4">
    <name type="scientific">Cavenderia fasciculata</name>
    <name type="common">Slime mold</name>
    <name type="synonym">Dictyostelium fasciculatum</name>
    <dbReference type="NCBI Taxonomy" id="261658"/>
    <lineage>
        <taxon>Eukaryota</taxon>
        <taxon>Amoebozoa</taxon>
        <taxon>Evosea</taxon>
        <taxon>Eumycetozoa</taxon>
        <taxon>Dictyostelia</taxon>
        <taxon>Acytosteliales</taxon>
        <taxon>Cavenderiaceae</taxon>
        <taxon>Cavenderia</taxon>
    </lineage>
</organism>
<dbReference type="Proteomes" id="UP000007797">
    <property type="component" value="Unassembled WGS sequence"/>
</dbReference>
<name>F4PLL4_CACFS</name>
<accession>F4PLL4</accession>
<dbReference type="AlphaFoldDB" id="F4PLL4"/>
<gene>
    <name evidence="3" type="ORF">DFA_05568</name>
</gene>
<feature type="compositionally biased region" description="Low complexity" evidence="2">
    <location>
        <begin position="265"/>
        <end position="290"/>
    </location>
</feature>
<feature type="region of interest" description="Disordered" evidence="2">
    <location>
        <begin position="809"/>
        <end position="831"/>
    </location>
</feature>
<feature type="compositionally biased region" description="Low complexity" evidence="2">
    <location>
        <begin position="750"/>
        <end position="762"/>
    </location>
</feature>
<keyword evidence="1" id="KW-0103">Bromodomain</keyword>
<reference evidence="4" key="1">
    <citation type="journal article" date="2011" name="Genome Res.">
        <title>Phylogeny-wide analysis of social amoeba genomes highlights ancient origins for complex intercellular communication.</title>
        <authorList>
            <person name="Heidel A.J."/>
            <person name="Lawal H.M."/>
            <person name="Felder M."/>
            <person name="Schilde C."/>
            <person name="Helps N.R."/>
            <person name="Tunggal B."/>
            <person name="Rivero F."/>
            <person name="John U."/>
            <person name="Schleicher M."/>
            <person name="Eichinger L."/>
            <person name="Platzer M."/>
            <person name="Noegel A.A."/>
            <person name="Schaap P."/>
            <person name="Gloeckner G."/>
        </authorList>
    </citation>
    <scope>NUCLEOTIDE SEQUENCE [LARGE SCALE GENOMIC DNA]</scope>
    <source>
        <strain evidence="4">SH3</strain>
    </source>
</reference>
<feature type="compositionally biased region" description="Polar residues" evidence="2">
    <location>
        <begin position="459"/>
        <end position="474"/>
    </location>
</feature>
<evidence type="ECO:0000256" key="2">
    <source>
        <dbReference type="SAM" id="MobiDB-lite"/>
    </source>
</evidence>
<feature type="compositionally biased region" description="Low complexity" evidence="2">
    <location>
        <begin position="645"/>
        <end position="658"/>
    </location>
</feature>
<feature type="compositionally biased region" description="Low complexity" evidence="2">
    <location>
        <begin position="620"/>
        <end position="635"/>
    </location>
</feature>
<feature type="compositionally biased region" description="Polar residues" evidence="2">
    <location>
        <begin position="809"/>
        <end position="822"/>
    </location>
</feature>
<feature type="compositionally biased region" description="Low complexity" evidence="2">
    <location>
        <begin position="699"/>
        <end position="712"/>
    </location>
</feature>
<feature type="region of interest" description="Disordered" evidence="2">
    <location>
        <begin position="504"/>
        <end position="537"/>
    </location>
</feature>
<proteinExistence type="predicted"/>
<feature type="region of interest" description="Disordered" evidence="2">
    <location>
        <begin position="265"/>
        <end position="310"/>
    </location>
</feature>
<evidence type="ECO:0000256" key="1">
    <source>
        <dbReference type="ARBA" id="ARBA00023117"/>
    </source>
</evidence>
<feature type="compositionally biased region" description="Basic and acidic residues" evidence="2">
    <location>
        <begin position="296"/>
        <end position="307"/>
    </location>
</feature>
<feature type="compositionally biased region" description="Low complexity" evidence="2">
    <location>
        <begin position="599"/>
        <end position="608"/>
    </location>
</feature>
<dbReference type="SUPFAM" id="SSF47370">
    <property type="entry name" value="Bromodomain"/>
    <property type="match status" value="1"/>
</dbReference>
<protein>
    <submittedName>
        <fullName evidence="3">GATA-binding transcription factor</fullName>
    </submittedName>
</protein>
<dbReference type="RefSeq" id="XP_004361287.1">
    <property type="nucleotide sequence ID" value="XM_004361230.1"/>
</dbReference>